<name>A0AAD9C3P8_DISEL</name>
<accession>A0AAD9C3P8</accession>
<evidence type="ECO:0000313" key="2">
    <source>
        <dbReference type="EMBL" id="KAK1895005.1"/>
    </source>
</evidence>
<evidence type="ECO:0000313" key="3">
    <source>
        <dbReference type="Proteomes" id="UP001228049"/>
    </source>
</evidence>
<proteinExistence type="predicted"/>
<dbReference type="AlphaFoldDB" id="A0AAD9C3P8"/>
<dbReference type="EMBL" id="JASDAP010000010">
    <property type="protein sequence ID" value="KAK1895005.1"/>
    <property type="molecule type" value="Genomic_DNA"/>
</dbReference>
<keyword evidence="3" id="KW-1185">Reference proteome</keyword>
<gene>
    <name evidence="2" type="ORF">KUDE01_020460</name>
</gene>
<keyword evidence="1" id="KW-0732">Signal</keyword>
<evidence type="ECO:0000256" key="1">
    <source>
        <dbReference type="SAM" id="SignalP"/>
    </source>
</evidence>
<feature type="chain" id="PRO_5042066373" evidence="1">
    <location>
        <begin position="22"/>
        <end position="139"/>
    </location>
</feature>
<sequence length="139" mass="15338">MKMISAPRILSVVALVGFLDGSVVKTLPSPFPCCPDAALPYEPDCDTTFILNDKNFSRSSDGESKYSAPCTEMKDGQMKMRGCPNVTARIVCKDENNMLDERKIQYIGDLCAAVRSNSMERGHHWWVVLLPLAVLIAAL</sequence>
<reference evidence="2" key="1">
    <citation type="submission" date="2023-04" db="EMBL/GenBank/DDBJ databases">
        <title>Chromosome-level genome of Chaenocephalus aceratus.</title>
        <authorList>
            <person name="Park H."/>
        </authorList>
    </citation>
    <scope>NUCLEOTIDE SEQUENCE</scope>
    <source>
        <strain evidence="2">DE</strain>
        <tissue evidence="2">Muscle</tissue>
    </source>
</reference>
<protein>
    <submittedName>
        <fullName evidence="2">GTP-binding protein TypA/BipA like</fullName>
    </submittedName>
</protein>
<comment type="caution">
    <text evidence="2">The sequence shown here is derived from an EMBL/GenBank/DDBJ whole genome shotgun (WGS) entry which is preliminary data.</text>
</comment>
<dbReference type="Proteomes" id="UP001228049">
    <property type="component" value="Unassembled WGS sequence"/>
</dbReference>
<organism evidence="2 3">
    <name type="scientific">Dissostichus eleginoides</name>
    <name type="common">Patagonian toothfish</name>
    <name type="synonym">Dissostichus amissus</name>
    <dbReference type="NCBI Taxonomy" id="100907"/>
    <lineage>
        <taxon>Eukaryota</taxon>
        <taxon>Metazoa</taxon>
        <taxon>Chordata</taxon>
        <taxon>Craniata</taxon>
        <taxon>Vertebrata</taxon>
        <taxon>Euteleostomi</taxon>
        <taxon>Actinopterygii</taxon>
        <taxon>Neopterygii</taxon>
        <taxon>Teleostei</taxon>
        <taxon>Neoteleostei</taxon>
        <taxon>Acanthomorphata</taxon>
        <taxon>Eupercaria</taxon>
        <taxon>Perciformes</taxon>
        <taxon>Notothenioidei</taxon>
        <taxon>Nototheniidae</taxon>
        <taxon>Dissostichus</taxon>
    </lineage>
</organism>
<feature type="signal peptide" evidence="1">
    <location>
        <begin position="1"/>
        <end position="21"/>
    </location>
</feature>